<dbReference type="InterPro" id="IPR009003">
    <property type="entry name" value="Peptidase_S1_PA"/>
</dbReference>
<organism evidence="5 6">
    <name type="scientific">Polarella glacialis</name>
    <name type="common">Dinoflagellate</name>
    <dbReference type="NCBI Taxonomy" id="89957"/>
    <lineage>
        <taxon>Eukaryota</taxon>
        <taxon>Sar</taxon>
        <taxon>Alveolata</taxon>
        <taxon>Dinophyceae</taxon>
        <taxon>Suessiales</taxon>
        <taxon>Suessiaceae</taxon>
        <taxon>Polarella</taxon>
    </lineage>
</organism>
<dbReference type="PRINTS" id="PR00834">
    <property type="entry name" value="PROTEASES2C"/>
</dbReference>
<sequence>MPKGICSQVDEDLDLPCACTPIVAVMPCINHRGLSELLVSPELFNHRGQRDLRRRARPVAVLTAAAATLVAAAVTNSTLQLNAQNNPPPKLSAFLFLASQSQSSSSSRSLSRPARQTRLTSRALADGVYADEPVQEPPPAPSVFRRAAALLGGLLAAPLSAAVLRQQSVVLPAAAKMSGDEKQATTLFEKITPGVVSITREPPQALVEGEEKANVAAIAGSGFVWDKQFVVTNLHVINGIEKPYVTFLIRDPKGTTDKRTTLTAEIIGSDLASDIAVLRVGGRQKDAAGVMIPLPPDLMRVLPRGKSATLLVGQNVFAFGNPFGLEHSMSYGIISGVSRRLETNAGRPISGVIQTDASINPGNSGGPLLNSDGEVIGVNTAILSASGMFAGVGLAVPIDTVERNVQSIISKGFVRRPVLGIIFAPDAMSQELQLNGCLVMKVVPDGPAATAGIRPMRGGRLGDVVMAMDKKRINSTDDLFALLDQKVPGDTVKLTVQRPTMDAESDKFEEKVISIELAQQDV</sequence>
<proteinExistence type="inferred from homology"/>
<dbReference type="SUPFAM" id="SSF50156">
    <property type="entry name" value="PDZ domain-like"/>
    <property type="match status" value="1"/>
</dbReference>
<name>A0A813FQU4_POLGL</name>
<dbReference type="SUPFAM" id="SSF50494">
    <property type="entry name" value="Trypsin-like serine proteases"/>
    <property type="match status" value="1"/>
</dbReference>
<keyword evidence="3" id="KW-0378">Hydrolase</keyword>
<dbReference type="OrthoDB" id="4217619at2759"/>
<evidence type="ECO:0000259" key="4">
    <source>
        <dbReference type="PROSITE" id="PS50106"/>
    </source>
</evidence>
<dbReference type="Proteomes" id="UP000654075">
    <property type="component" value="Unassembled WGS sequence"/>
</dbReference>
<dbReference type="Pfam" id="PF13180">
    <property type="entry name" value="PDZ_2"/>
    <property type="match status" value="1"/>
</dbReference>
<evidence type="ECO:0000256" key="3">
    <source>
        <dbReference type="ARBA" id="ARBA00022801"/>
    </source>
</evidence>
<dbReference type="InterPro" id="IPR001478">
    <property type="entry name" value="PDZ"/>
</dbReference>
<dbReference type="Gene3D" id="2.30.42.10">
    <property type="match status" value="1"/>
</dbReference>
<dbReference type="InterPro" id="IPR036034">
    <property type="entry name" value="PDZ_sf"/>
</dbReference>
<comment type="caution">
    <text evidence="5">The sequence shown here is derived from an EMBL/GenBank/DDBJ whole genome shotgun (WGS) entry which is preliminary data.</text>
</comment>
<feature type="domain" description="PDZ" evidence="4">
    <location>
        <begin position="410"/>
        <end position="500"/>
    </location>
</feature>
<dbReference type="Pfam" id="PF13365">
    <property type="entry name" value="Trypsin_2"/>
    <property type="match status" value="1"/>
</dbReference>
<dbReference type="PROSITE" id="PS50106">
    <property type="entry name" value="PDZ"/>
    <property type="match status" value="1"/>
</dbReference>
<evidence type="ECO:0000313" key="6">
    <source>
        <dbReference type="Proteomes" id="UP000654075"/>
    </source>
</evidence>
<reference evidence="5" key="1">
    <citation type="submission" date="2021-02" db="EMBL/GenBank/DDBJ databases">
        <authorList>
            <person name="Dougan E. K."/>
            <person name="Rhodes N."/>
            <person name="Thang M."/>
            <person name="Chan C."/>
        </authorList>
    </citation>
    <scope>NUCLEOTIDE SEQUENCE</scope>
</reference>
<dbReference type="AlphaFoldDB" id="A0A813FQU4"/>
<accession>A0A813FQU4</accession>
<gene>
    <name evidence="5" type="ORF">PGLA1383_LOCUS32275</name>
</gene>
<dbReference type="PANTHER" id="PTHR43343">
    <property type="entry name" value="PEPTIDASE S12"/>
    <property type="match status" value="1"/>
</dbReference>
<protein>
    <recommendedName>
        <fullName evidence="4">PDZ domain-containing protein</fullName>
    </recommendedName>
</protein>
<keyword evidence="2" id="KW-0645">Protease</keyword>
<dbReference type="InterPro" id="IPR051201">
    <property type="entry name" value="Chloro_Bact_Ser_Proteases"/>
</dbReference>
<evidence type="ECO:0000256" key="1">
    <source>
        <dbReference type="ARBA" id="ARBA00010541"/>
    </source>
</evidence>
<dbReference type="GO" id="GO:0006508">
    <property type="term" value="P:proteolysis"/>
    <property type="evidence" value="ECO:0007669"/>
    <property type="project" value="UniProtKB-KW"/>
</dbReference>
<keyword evidence="6" id="KW-1185">Reference proteome</keyword>
<dbReference type="GO" id="GO:0004252">
    <property type="term" value="F:serine-type endopeptidase activity"/>
    <property type="evidence" value="ECO:0007669"/>
    <property type="project" value="InterPro"/>
</dbReference>
<dbReference type="PANTHER" id="PTHR43343:SF3">
    <property type="entry name" value="PROTEASE DO-LIKE 8, CHLOROPLASTIC"/>
    <property type="match status" value="1"/>
</dbReference>
<evidence type="ECO:0000313" key="5">
    <source>
        <dbReference type="EMBL" id="CAE8614553.1"/>
    </source>
</evidence>
<dbReference type="InterPro" id="IPR043504">
    <property type="entry name" value="Peptidase_S1_PA_chymotrypsin"/>
</dbReference>
<dbReference type="SMART" id="SM00228">
    <property type="entry name" value="PDZ"/>
    <property type="match status" value="1"/>
</dbReference>
<dbReference type="Gene3D" id="2.40.10.10">
    <property type="entry name" value="Trypsin-like serine proteases"/>
    <property type="match status" value="2"/>
</dbReference>
<dbReference type="InterPro" id="IPR001940">
    <property type="entry name" value="Peptidase_S1C"/>
</dbReference>
<comment type="similarity">
    <text evidence="1">Belongs to the peptidase S1C family.</text>
</comment>
<dbReference type="EMBL" id="CAJNNV010025448">
    <property type="protein sequence ID" value="CAE8614553.1"/>
    <property type="molecule type" value="Genomic_DNA"/>
</dbReference>
<evidence type="ECO:0000256" key="2">
    <source>
        <dbReference type="ARBA" id="ARBA00022670"/>
    </source>
</evidence>